<dbReference type="AlphaFoldDB" id="A7RSR7"/>
<gene>
    <name evidence="8" type="ORF">NEMVEDRAFT_v1g92241</name>
</gene>
<protein>
    <recommendedName>
        <fullName evidence="6">Mitochondrial inner membrane protein Mpv17</fullName>
    </recommendedName>
</protein>
<dbReference type="GO" id="GO:0005739">
    <property type="term" value="C:mitochondrion"/>
    <property type="evidence" value="ECO:0000318"/>
    <property type="project" value="GO_Central"/>
</dbReference>
<dbReference type="STRING" id="45351.A7RSR7"/>
<dbReference type="GO" id="GO:0016020">
    <property type="term" value="C:membrane"/>
    <property type="evidence" value="ECO:0007669"/>
    <property type="project" value="UniProtKB-SubCell"/>
</dbReference>
<evidence type="ECO:0000313" key="8">
    <source>
        <dbReference type="EMBL" id="EDO45507.1"/>
    </source>
</evidence>
<proteinExistence type="inferred from homology"/>
<name>A7RSR7_NEMVE</name>
<keyword evidence="5 7" id="KW-0472">Membrane</keyword>
<keyword evidence="4 7" id="KW-1133">Transmembrane helix</keyword>
<evidence type="ECO:0000256" key="6">
    <source>
        <dbReference type="ARBA" id="ARBA00049743"/>
    </source>
</evidence>
<dbReference type="eggNOG" id="KOG1944">
    <property type="taxonomic scope" value="Eukaryota"/>
</dbReference>
<sequence>MAGIWRTYQRLMVSHPWTTQTVSVGVVVAFGDVITQQAIERKGINHDVKRTLKMGAVGLFVGPIIRTWYLTLDKLVVASRRPKLDALKKVFLDQSLFAPCFIAVFFGIKCTVSGQTLDEYKQVLREHYLNTLIANYKLWPAVQIVTFSIIPFSYRVLFVQCFAVFWNTYLCWMANRPSETNTELVKQ</sequence>
<reference evidence="8 9" key="1">
    <citation type="journal article" date="2007" name="Science">
        <title>Sea anemone genome reveals ancestral eumetazoan gene repertoire and genomic organization.</title>
        <authorList>
            <person name="Putnam N.H."/>
            <person name="Srivastava M."/>
            <person name="Hellsten U."/>
            <person name="Dirks B."/>
            <person name="Chapman J."/>
            <person name="Salamov A."/>
            <person name="Terry A."/>
            <person name="Shapiro H."/>
            <person name="Lindquist E."/>
            <person name="Kapitonov V.V."/>
            <person name="Jurka J."/>
            <person name="Genikhovich G."/>
            <person name="Grigoriev I.V."/>
            <person name="Lucas S.M."/>
            <person name="Steele R.E."/>
            <person name="Finnerty J.R."/>
            <person name="Technau U."/>
            <person name="Martindale M.Q."/>
            <person name="Rokhsar D.S."/>
        </authorList>
    </citation>
    <scope>NUCLEOTIDE SEQUENCE [LARGE SCALE GENOMIC DNA]</scope>
    <source>
        <strain evidence="9">CH2 X CH6</strain>
    </source>
</reference>
<dbReference type="PANTHER" id="PTHR11266:SF17">
    <property type="entry name" value="PROTEIN MPV17"/>
    <property type="match status" value="1"/>
</dbReference>
<dbReference type="PhylomeDB" id="A7RSR7"/>
<dbReference type="OMA" id="WYQSKLA"/>
<feature type="transmembrane region" description="Helical" evidence="7">
    <location>
        <begin position="90"/>
        <end position="108"/>
    </location>
</feature>
<dbReference type="OrthoDB" id="430207at2759"/>
<organism evidence="8 9">
    <name type="scientific">Nematostella vectensis</name>
    <name type="common">Starlet sea anemone</name>
    <dbReference type="NCBI Taxonomy" id="45351"/>
    <lineage>
        <taxon>Eukaryota</taxon>
        <taxon>Metazoa</taxon>
        <taxon>Cnidaria</taxon>
        <taxon>Anthozoa</taxon>
        <taxon>Hexacorallia</taxon>
        <taxon>Actiniaria</taxon>
        <taxon>Edwardsiidae</taxon>
        <taxon>Nematostella</taxon>
    </lineage>
</organism>
<dbReference type="InterPro" id="IPR007248">
    <property type="entry name" value="Mpv17_PMP22"/>
</dbReference>
<keyword evidence="9" id="KW-1185">Reference proteome</keyword>
<dbReference type="GO" id="GO:0005737">
    <property type="term" value="C:cytoplasm"/>
    <property type="evidence" value="ECO:0000318"/>
    <property type="project" value="GO_Central"/>
</dbReference>
<comment type="subcellular location">
    <subcellularLocation>
        <location evidence="1">Membrane</location>
        <topology evidence="1">Multi-pass membrane protein</topology>
    </subcellularLocation>
</comment>
<evidence type="ECO:0000256" key="2">
    <source>
        <dbReference type="ARBA" id="ARBA00006824"/>
    </source>
</evidence>
<feature type="transmembrane region" description="Helical" evidence="7">
    <location>
        <begin position="51"/>
        <end position="70"/>
    </location>
</feature>
<evidence type="ECO:0000256" key="1">
    <source>
        <dbReference type="ARBA" id="ARBA00004141"/>
    </source>
</evidence>
<dbReference type="Proteomes" id="UP000001593">
    <property type="component" value="Unassembled WGS sequence"/>
</dbReference>
<evidence type="ECO:0000313" key="9">
    <source>
        <dbReference type="Proteomes" id="UP000001593"/>
    </source>
</evidence>
<evidence type="ECO:0000256" key="3">
    <source>
        <dbReference type="ARBA" id="ARBA00022692"/>
    </source>
</evidence>
<comment type="similarity">
    <text evidence="2 7">Belongs to the peroxisomal membrane protein PXMP2/4 family.</text>
</comment>
<accession>A7RSR7</accession>
<dbReference type="HOGENOM" id="CLU_049109_8_3_1"/>
<evidence type="ECO:0000256" key="4">
    <source>
        <dbReference type="ARBA" id="ARBA00022989"/>
    </source>
</evidence>
<dbReference type="InParanoid" id="A7RSR7"/>
<evidence type="ECO:0000256" key="5">
    <source>
        <dbReference type="ARBA" id="ARBA00023136"/>
    </source>
</evidence>
<dbReference type="EMBL" id="DS469535">
    <property type="protein sequence ID" value="EDO45507.1"/>
    <property type="molecule type" value="Genomic_DNA"/>
</dbReference>
<keyword evidence="3 7" id="KW-0812">Transmembrane</keyword>
<evidence type="ECO:0000256" key="7">
    <source>
        <dbReference type="RuleBase" id="RU363053"/>
    </source>
</evidence>
<dbReference type="PANTHER" id="PTHR11266">
    <property type="entry name" value="PEROXISOMAL MEMBRANE PROTEIN 2, PXMP2 MPV17"/>
    <property type="match status" value="1"/>
</dbReference>
<dbReference type="Pfam" id="PF04117">
    <property type="entry name" value="Mpv17_PMP22"/>
    <property type="match status" value="1"/>
</dbReference>